<dbReference type="Proteomes" id="UP001378592">
    <property type="component" value="Unassembled WGS sequence"/>
</dbReference>
<feature type="compositionally biased region" description="Polar residues" evidence="1">
    <location>
        <begin position="1"/>
        <end position="15"/>
    </location>
</feature>
<evidence type="ECO:0000313" key="3">
    <source>
        <dbReference type="Proteomes" id="UP001378592"/>
    </source>
</evidence>
<evidence type="ECO:0000256" key="1">
    <source>
        <dbReference type="SAM" id="MobiDB-lite"/>
    </source>
</evidence>
<comment type="caution">
    <text evidence="2">The sequence shown here is derived from an EMBL/GenBank/DDBJ whole genome shotgun (WGS) entry which is preliminary data.</text>
</comment>
<keyword evidence="3" id="KW-1185">Reference proteome</keyword>
<feature type="compositionally biased region" description="Basic and acidic residues" evidence="1">
    <location>
        <begin position="26"/>
        <end position="38"/>
    </location>
</feature>
<accession>A0AAN9ZC10</accession>
<proteinExistence type="predicted"/>
<name>A0AAN9ZC10_9ORTH</name>
<reference evidence="2 3" key="1">
    <citation type="submission" date="2024-03" db="EMBL/GenBank/DDBJ databases">
        <title>The genome assembly and annotation of the cricket Gryllus longicercus Weissman &amp; Gray.</title>
        <authorList>
            <person name="Szrajer S."/>
            <person name="Gray D."/>
            <person name="Ylla G."/>
        </authorList>
    </citation>
    <scope>NUCLEOTIDE SEQUENCE [LARGE SCALE GENOMIC DNA]</scope>
    <source>
        <strain evidence="2">DAG 2021-001</strain>
        <tissue evidence="2">Whole body minus gut</tissue>
    </source>
</reference>
<evidence type="ECO:0000313" key="2">
    <source>
        <dbReference type="EMBL" id="KAK7871216.1"/>
    </source>
</evidence>
<protein>
    <submittedName>
        <fullName evidence="2">Uncharacterized protein</fullName>
    </submittedName>
</protein>
<gene>
    <name evidence="2" type="ORF">R5R35_001081</name>
</gene>
<sequence length="414" mass="45766">MENSEETPKPTTNSGKRGKRGQQSAKKHDQNFRERTGAKVIKDIKSKIEQDTFADLDVAIQQIASLGITSQPVTVQLPVTTRGIGFLVNAAWREVRAVNKGRDPPITKNQLYRVTLAQLQLQLYQAKTHVTLTGQERLPASTCDFTDHSMEQAVITQRQTFRPLAAAVNSVGTLTHDGRQYLPHVPESTIVVTEAQPMEGVVAASTAGTESPAKRSRVEKRRFMPDPFVVTFNNLHATVQALANPQTPAVVRDYFRANNPIPGARFNDANILVNPAEVMPQHYSATQFRNELNFLRDAVSLCIGKGGHLIGTLSFTGRGMPSMLVSSYGHSVLDNEDMYWDMTDSPEDHYAFSPLSSQHIGLGILCRFGEQSGFPNSESRDLAHHVYALRSMPSQCVRAPLEWTALCDAALTRQ</sequence>
<organism evidence="2 3">
    <name type="scientific">Gryllus longicercus</name>
    <dbReference type="NCBI Taxonomy" id="2509291"/>
    <lineage>
        <taxon>Eukaryota</taxon>
        <taxon>Metazoa</taxon>
        <taxon>Ecdysozoa</taxon>
        <taxon>Arthropoda</taxon>
        <taxon>Hexapoda</taxon>
        <taxon>Insecta</taxon>
        <taxon>Pterygota</taxon>
        <taxon>Neoptera</taxon>
        <taxon>Polyneoptera</taxon>
        <taxon>Orthoptera</taxon>
        <taxon>Ensifera</taxon>
        <taxon>Gryllidea</taxon>
        <taxon>Grylloidea</taxon>
        <taxon>Gryllidae</taxon>
        <taxon>Gryllinae</taxon>
        <taxon>Gryllus</taxon>
    </lineage>
</organism>
<feature type="region of interest" description="Disordered" evidence="1">
    <location>
        <begin position="1"/>
        <end position="38"/>
    </location>
</feature>
<dbReference type="AlphaFoldDB" id="A0AAN9ZC10"/>
<dbReference type="EMBL" id="JAZDUA010000042">
    <property type="protein sequence ID" value="KAK7871216.1"/>
    <property type="molecule type" value="Genomic_DNA"/>
</dbReference>